<dbReference type="PROSITE" id="PS50980">
    <property type="entry name" value="COA_CT_NTER"/>
    <property type="match status" value="1"/>
</dbReference>
<dbReference type="RefSeq" id="WP_136962045.1">
    <property type="nucleotide sequence ID" value="NZ_CP039690.1"/>
</dbReference>
<dbReference type="InterPro" id="IPR005479">
    <property type="entry name" value="CPAse_ATP-bd"/>
</dbReference>
<feature type="domain" description="Biotin carboxylation" evidence="12">
    <location>
        <begin position="1"/>
        <end position="457"/>
    </location>
</feature>
<dbReference type="Gene3D" id="3.30.1490.20">
    <property type="entry name" value="ATP-grasp fold, A domain"/>
    <property type="match status" value="1"/>
</dbReference>
<feature type="domain" description="ATP-grasp" evidence="11">
    <location>
        <begin position="119"/>
        <end position="320"/>
    </location>
</feature>
<dbReference type="SMART" id="SM00878">
    <property type="entry name" value="Biotin_carb_C"/>
    <property type="match status" value="1"/>
</dbReference>
<dbReference type="InterPro" id="IPR011763">
    <property type="entry name" value="COA_CT_C"/>
</dbReference>
<dbReference type="AlphaFoldDB" id="A0A4D7AYN1"/>
<evidence type="ECO:0000313" key="16">
    <source>
        <dbReference type="Proteomes" id="UP000298781"/>
    </source>
</evidence>
<dbReference type="PROSITE" id="PS50975">
    <property type="entry name" value="ATP_GRASP"/>
    <property type="match status" value="1"/>
</dbReference>
<dbReference type="SUPFAM" id="SSF51230">
    <property type="entry name" value="Single hybrid motif"/>
    <property type="match status" value="1"/>
</dbReference>
<dbReference type="InterPro" id="IPR029045">
    <property type="entry name" value="ClpP/crotonase-like_dom_sf"/>
</dbReference>
<dbReference type="Gene3D" id="3.90.226.10">
    <property type="entry name" value="2-enoyl-CoA Hydratase, Chain A, domain 1"/>
    <property type="match status" value="2"/>
</dbReference>
<dbReference type="InterPro" id="IPR011054">
    <property type="entry name" value="Rudment_hybrid_motif"/>
</dbReference>
<dbReference type="InterPro" id="IPR034733">
    <property type="entry name" value="AcCoA_carboxyl_beta"/>
</dbReference>
<evidence type="ECO:0000259" key="11">
    <source>
        <dbReference type="PROSITE" id="PS50975"/>
    </source>
</evidence>
<dbReference type="GO" id="GO:0003989">
    <property type="term" value="F:acetyl-CoA carboxylase activity"/>
    <property type="evidence" value="ECO:0007669"/>
    <property type="project" value="UniProtKB-EC"/>
</dbReference>
<dbReference type="PROSITE" id="PS00867">
    <property type="entry name" value="CPSASE_2"/>
    <property type="match status" value="1"/>
</dbReference>
<evidence type="ECO:0000259" key="14">
    <source>
        <dbReference type="PROSITE" id="PS50989"/>
    </source>
</evidence>
<keyword evidence="7" id="KW-0092">Biotin</keyword>
<dbReference type="SUPFAM" id="SSF52440">
    <property type="entry name" value="PreATP-grasp domain"/>
    <property type="match status" value="1"/>
</dbReference>
<dbReference type="GO" id="GO:0005524">
    <property type="term" value="F:ATP binding"/>
    <property type="evidence" value="ECO:0007669"/>
    <property type="project" value="UniProtKB-UniRule"/>
</dbReference>
<evidence type="ECO:0000256" key="8">
    <source>
        <dbReference type="ARBA" id="ARBA00023268"/>
    </source>
</evidence>
<dbReference type="EMBL" id="CP039690">
    <property type="protein sequence ID" value="QCI66604.1"/>
    <property type="molecule type" value="Genomic_DNA"/>
</dbReference>
<name>A0A4D7AYN1_9HYPH</name>
<dbReference type="InterPro" id="IPR011762">
    <property type="entry name" value="COA_CT_N"/>
</dbReference>
<keyword evidence="4" id="KW-0436">Ligase</keyword>
<dbReference type="PANTHER" id="PTHR18866:SF126">
    <property type="entry name" value="BIOTIN CARBOXYLASE"/>
    <property type="match status" value="1"/>
</dbReference>
<reference evidence="15 16" key="1">
    <citation type="submission" date="2019-04" db="EMBL/GenBank/DDBJ databases">
        <title>Phreatobacter aquaticus sp. nov.</title>
        <authorList>
            <person name="Choi A."/>
        </authorList>
    </citation>
    <scope>NUCLEOTIDE SEQUENCE [LARGE SCALE GENOMIC DNA]</scope>
    <source>
        <strain evidence="15 16">KCTC 52518</strain>
    </source>
</reference>
<dbReference type="SUPFAM" id="SSF56059">
    <property type="entry name" value="Glutathione synthetase ATP-binding domain-like"/>
    <property type="match status" value="1"/>
</dbReference>
<comment type="pathway">
    <text evidence="2">Lipid metabolism; malonyl-CoA biosynthesis; malonyl-CoA from acetyl-CoA: step 1/1.</text>
</comment>
<dbReference type="PANTHER" id="PTHR18866">
    <property type="entry name" value="CARBOXYLASE:PYRUVATE/ACETYL-COA/PROPIONYL-COA CARBOXYLASE"/>
    <property type="match status" value="1"/>
</dbReference>
<dbReference type="SUPFAM" id="SSF52096">
    <property type="entry name" value="ClpP/crotonase"/>
    <property type="match status" value="2"/>
</dbReference>
<accession>A0A4D7AYN1</accession>
<evidence type="ECO:0000256" key="2">
    <source>
        <dbReference type="ARBA" id="ARBA00004956"/>
    </source>
</evidence>
<dbReference type="PROSITE" id="PS50968">
    <property type="entry name" value="BIOTINYL_LIPOYL"/>
    <property type="match status" value="1"/>
</dbReference>
<dbReference type="Pfam" id="PF01039">
    <property type="entry name" value="Carboxyl_trans"/>
    <property type="match status" value="1"/>
</dbReference>
<keyword evidence="16" id="KW-1185">Reference proteome</keyword>
<organism evidence="15 16">
    <name type="scientific">Phreatobacter stygius</name>
    <dbReference type="NCBI Taxonomy" id="1940610"/>
    <lineage>
        <taxon>Bacteria</taxon>
        <taxon>Pseudomonadati</taxon>
        <taxon>Pseudomonadota</taxon>
        <taxon>Alphaproteobacteria</taxon>
        <taxon>Hyphomicrobiales</taxon>
        <taxon>Phreatobacteraceae</taxon>
        <taxon>Phreatobacter</taxon>
    </lineage>
</organism>
<dbReference type="InterPro" id="IPR016185">
    <property type="entry name" value="PreATP-grasp_dom_sf"/>
</dbReference>
<keyword evidence="5 9" id="KW-0547">Nucleotide-binding</keyword>
<evidence type="ECO:0000256" key="5">
    <source>
        <dbReference type="ARBA" id="ARBA00022741"/>
    </source>
</evidence>
<evidence type="ECO:0000256" key="6">
    <source>
        <dbReference type="ARBA" id="ARBA00022840"/>
    </source>
</evidence>
<dbReference type="KEGG" id="pstg:E8M01_21650"/>
<dbReference type="PROSITE" id="PS50989">
    <property type="entry name" value="COA_CT_CTER"/>
    <property type="match status" value="1"/>
</dbReference>
<sequence>MFRKLLIANRGEVAVRIARAASELGIESIAVYAAEDAASLHLRRADAAVALPGAGAAAYLDIKAVVAAAVAAGCDAVHPGYGFLAEHAGFARACAAAGLTFVGPSPETLDLFGDKGAARRLAREAGVPLAAGTEGATSLDEAEAFMASLAGRPIMVKAVAGGGGRGMRVVERRADLAEAYRRAGSEAKAAFGSDALYVEELIRPARHVEIQVLGDVTGQAIHLFERECSLQRRHQKLVEIAPAPGLDPALRDAIAAAAVKLAVTARTHTLCTFEFLVEAAAGQAGRFVFMEANPRLQVEHTVTEEVMGIDLVQTQLRLAAGRSLAELGLSQDAVGRPRGMAVELRINMERIGPDGSAAPTGGTLRAFDPPGGSGIRVESFGYAGYRTTTSFDPLLAKVIAFAPSGRLEDALGRAYRALSEFRIEGVGTNQGFLQSLIMRPEVIAGAFDTGFVERHSADLVSAAGRHPRLYAPAGETVGATGASETLLVAPAGAVAVVSPMGGRVVSFEVAEGDAVRAGQPVVIIEAMKMEHVVTASETGFIRLLAGAAGDNVVADQPLIFIEPGDVDLADDDGSEAHRADHVRADLAEVRARNEALLDHMRPAAVARRRKTGQRTARENIADLCDAGSFVEYGGLALAAQRRRRPLDELMEMSPADGLVTGIGAVNGALFGEAARCMAMSYDYTVFAGTQGFMNHKKMDRMFRLAGEWRLPLVIFAEGGGGRPGETDYMGVAGLDVPTFRMLARLSGQAPTVAIVSGRCFAGNAAIAGCCDVIIATENANLGMGGPAMIEGGGLGVFKPEEVGPMSVQAPNGVVDILVRDEAAAVAAARQYLSYFQGPVADWTCPDQDLLRRAIPENRLRAYDIRAVIDRLADTGSVLELRPAHGIGMITALIRVEGRPLGLIANNPKHLGGAIDAEGAEKAARFIELCEGYGLPILSLCDTPGFMVGPEAETTALVRRVARLFLSGANATVPMLTIVLRKGYGLGAQGMAAGSFQAPLFIVAWPTGEFGGMGLEGAVKLGYRNELAAIADPVEQKAVYDRHVAELYERGKAVNMASFLEIDGVIDPAESRHWIMRALKSLPRAPEQTGKRRPFIAPR</sequence>
<dbReference type="Gene3D" id="2.40.50.100">
    <property type="match status" value="1"/>
</dbReference>
<dbReference type="InterPro" id="IPR011764">
    <property type="entry name" value="Biotin_carboxylation_dom"/>
</dbReference>
<dbReference type="SUPFAM" id="SSF51246">
    <property type="entry name" value="Rudiment single hybrid motif"/>
    <property type="match status" value="1"/>
</dbReference>
<dbReference type="InterPro" id="IPR005482">
    <property type="entry name" value="Biotin_COase_C"/>
</dbReference>
<comment type="cofactor">
    <cofactor evidence="1">
        <name>biotin</name>
        <dbReference type="ChEBI" id="CHEBI:57586"/>
    </cofactor>
</comment>
<evidence type="ECO:0000256" key="4">
    <source>
        <dbReference type="ARBA" id="ARBA00022598"/>
    </source>
</evidence>
<dbReference type="Gene3D" id="3.30.470.20">
    <property type="entry name" value="ATP-grasp fold, B domain"/>
    <property type="match status" value="1"/>
</dbReference>
<dbReference type="Pfam" id="PF02786">
    <property type="entry name" value="CPSase_L_D2"/>
    <property type="match status" value="1"/>
</dbReference>
<evidence type="ECO:0000256" key="7">
    <source>
        <dbReference type="ARBA" id="ARBA00023267"/>
    </source>
</evidence>
<dbReference type="PROSITE" id="PS50979">
    <property type="entry name" value="BC"/>
    <property type="match status" value="1"/>
</dbReference>
<dbReference type="GO" id="GO:0046872">
    <property type="term" value="F:metal ion binding"/>
    <property type="evidence" value="ECO:0007669"/>
    <property type="project" value="InterPro"/>
</dbReference>
<dbReference type="Proteomes" id="UP000298781">
    <property type="component" value="Chromosome"/>
</dbReference>
<dbReference type="Pfam" id="PF00289">
    <property type="entry name" value="Biotin_carb_N"/>
    <property type="match status" value="1"/>
</dbReference>
<evidence type="ECO:0000256" key="9">
    <source>
        <dbReference type="PROSITE-ProRule" id="PRU00409"/>
    </source>
</evidence>
<evidence type="ECO:0000313" key="15">
    <source>
        <dbReference type="EMBL" id="QCI66604.1"/>
    </source>
</evidence>
<evidence type="ECO:0000259" key="13">
    <source>
        <dbReference type="PROSITE" id="PS50980"/>
    </source>
</evidence>
<dbReference type="Pfam" id="PF02785">
    <property type="entry name" value="Biotin_carb_C"/>
    <property type="match status" value="1"/>
</dbReference>
<feature type="domain" description="CoA carboxyltransferase C-terminal" evidence="14">
    <location>
        <begin position="841"/>
        <end position="1080"/>
    </location>
</feature>
<keyword evidence="8" id="KW-0511">Multifunctional enzyme</keyword>
<dbReference type="InterPro" id="IPR001882">
    <property type="entry name" value="Biotin_BS"/>
</dbReference>
<dbReference type="EC" id="6.4.1.2" evidence="3"/>
<dbReference type="Pfam" id="PF00364">
    <property type="entry name" value="Biotin_lipoyl"/>
    <property type="match status" value="1"/>
</dbReference>
<feature type="domain" description="CoA carboxyltransferase N-terminal" evidence="13">
    <location>
        <begin position="576"/>
        <end position="847"/>
    </location>
</feature>
<dbReference type="CDD" id="cd06850">
    <property type="entry name" value="biotinyl_domain"/>
    <property type="match status" value="1"/>
</dbReference>
<dbReference type="InterPro" id="IPR000089">
    <property type="entry name" value="Biotin_lipoyl"/>
</dbReference>
<evidence type="ECO:0000259" key="12">
    <source>
        <dbReference type="PROSITE" id="PS50979"/>
    </source>
</evidence>
<feature type="domain" description="Lipoyl-binding" evidence="10">
    <location>
        <begin position="484"/>
        <end position="562"/>
    </location>
</feature>
<dbReference type="Gene3D" id="3.40.50.20">
    <property type="match status" value="1"/>
</dbReference>
<proteinExistence type="predicted"/>
<dbReference type="OrthoDB" id="9763189at2"/>
<dbReference type="InterPro" id="IPR050856">
    <property type="entry name" value="Biotin_carboxylase_complex"/>
</dbReference>
<dbReference type="UniPathway" id="UPA00655">
    <property type="reaction ID" value="UER00711"/>
</dbReference>
<dbReference type="InterPro" id="IPR005481">
    <property type="entry name" value="BC-like_N"/>
</dbReference>
<dbReference type="InterPro" id="IPR011053">
    <property type="entry name" value="Single_hybrid_motif"/>
</dbReference>
<dbReference type="InterPro" id="IPR013815">
    <property type="entry name" value="ATP_grasp_subdomain_1"/>
</dbReference>
<protein>
    <recommendedName>
        <fullName evidence="3">acetyl-CoA carboxylase</fullName>
        <ecNumber evidence="3">6.4.1.2</ecNumber>
    </recommendedName>
</protein>
<evidence type="ECO:0000259" key="10">
    <source>
        <dbReference type="PROSITE" id="PS50968"/>
    </source>
</evidence>
<evidence type="ECO:0000256" key="1">
    <source>
        <dbReference type="ARBA" id="ARBA00001953"/>
    </source>
</evidence>
<dbReference type="GO" id="GO:2001295">
    <property type="term" value="P:malonyl-CoA biosynthetic process"/>
    <property type="evidence" value="ECO:0007669"/>
    <property type="project" value="UniProtKB-UniPathway"/>
</dbReference>
<evidence type="ECO:0000256" key="3">
    <source>
        <dbReference type="ARBA" id="ARBA00013058"/>
    </source>
</evidence>
<dbReference type="InterPro" id="IPR011761">
    <property type="entry name" value="ATP-grasp"/>
</dbReference>
<dbReference type="PROSITE" id="PS00188">
    <property type="entry name" value="BIOTIN"/>
    <property type="match status" value="1"/>
</dbReference>
<gene>
    <name evidence="15" type="ORF">E8M01_21650</name>
</gene>
<keyword evidence="6 9" id="KW-0067">ATP-binding</keyword>